<keyword evidence="2" id="KW-1185">Reference proteome</keyword>
<dbReference type="AlphaFoldDB" id="A0A9N9H7M7"/>
<proteinExistence type="predicted"/>
<gene>
    <name evidence="1" type="ORF">DERYTH_LOCUS10382</name>
</gene>
<sequence>MLLLPPSVYNSADELFQSVQKFINSQGYALSVAQLILKNIIDTPPLALQNSQVVITKGRSLDISNKQTNLTRRDLFGF</sequence>
<name>A0A9N9H7M7_9GLOM</name>
<dbReference type="Proteomes" id="UP000789405">
    <property type="component" value="Unassembled WGS sequence"/>
</dbReference>
<feature type="non-terminal residue" evidence="1">
    <location>
        <position position="1"/>
    </location>
</feature>
<protein>
    <submittedName>
        <fullName evidence="1">1696_t:CDS:1</fullName>
    </submittedName>
</protein>
<comment type="caution">
    <text evidence="1">The sequence shown here is derived from an EMBL/GenBank/DDBJ whole genome shotgun (WGS) entry which is preliminary data.</text>
</comment>
<accession>A0A9N9H7M7</accession>
<dbReference type="EMBL" id="CAJVPY010006016">
    <property type="protein sequence ID" value="CAG8654819.1"/>
    <property type="molecule type" value="Genomic_DNA"/>
</dbReference>
<evidence type="ECO:0000313" key="1">
    <source>
        <dbReference type="EMBL" id="CAG8654819.1"/>
    </source>
</evidence>
<organism evidence="1 2">
    <name type="scientific">Dentiscutata erythropus</name>
    <dbReference type="NCBI Taxonomy" id="1348616"/>
    <lineage>
        <taxon>Eukaryota</taxon>
        <taxon>Fungi</taxon>
        <taxon>Fungi incertae sedis</taxon>
        <taxon>Mucoromycota</taxon>
        <taxon>Glomeromycotina</taxon>
        <taxon>Glomeromycetes</taxon>
        <taxon>Diversisporales</taxon>
        <taxon>Gigasporaceae</taxon>
        <taxon>Dentiscutata</taxon>
    </lineage>
</organism>
<feature type="non-terminal residue" evidence="1">
    <location>
        <position position="78"/>
    </location>
</feature>
<reference evidence="1" key="1">
    <citation type="submission" date="2021-06" db="EMBL/GenBank/DDBJ databases">
        <authorList>
            <person name="Kallberg Y."/>
            <person name="Tangrot J."/>
            <person name="Rosling A."/>
        </authorList>
    </citation>
    <scope>NUCLEOTIDE SEQUENCE</scope>
    <source>
        <strain evidence="1">MA453B</strain>
    </source>
</reference>
<evidence type="ECO:0000313" key="2">
    <source>
        <dbReference type="Proteomes" id="UP000789405"/>
    </source>
</evidence>